<evidence type="ECO:0000313" key="1">
    <source>
        <dbReference type="EMBL" id="AIE85008.1"/>
    </source>
</evidence>
<dbReference type="EMBL" id="CP007139">
    <property type="protein sequence ID" value="AIE85008.1"/>
    <property type="molecule type" value="Genomic_DNA"/>
</dbReference>
<dbReference type="STRING" id="661478.OP10G_1640"/>
<name>A0A068NN79_FIMGI</name>
<reference evidence="1 2" key="1">
    <citation type="journal article" date="2014" name="PLoS ONE">
        <title>The first complete genome sequence of the class fimbriimonadia in the phylum armatimonadetes.</title>
        <authorList>
            <person name="Hu Z.Y."/>
            <person name="Wang Y.Z."/>
            <person name="Im W.T."/>
            <person name="Wang S.Y."/>
            <person name="Zhao G.P."/>
            <person name="Zheng H.J."/>
            <person name="Quan Z.X."/>
        </authorList>
    </citation>
    <scope>NUCLEOTIDE SEQUENCE [LARGE SCALE GENOMIC DNA]</scope>
    <source>
        <strain evidence="1">Gsoil 348</strain>
    </source>
</reference>
<dbReference type="Proteomes" id="UP000027982">
    <property type="component" value="Chromosome"/>
</dbReference>
<dbReference type="AlphaFoldDB" id="A0A068NN79"/>
<gene>
    <name evidence="1" type="ORF">OP10G_1640</name>
</gene>
<proteinExistence type="predicted"/>
<protein>
    <submittedName>
        <fullName evidence="1">Uncharacterized protein</fullName>
    </submittedName>
</protein>
<dbReference type="HOGENOM" id="CLU_2953710_0_0_0"/>
<sequence>MPETPAKTKEDLFGVYVEKEAAPARPAKVTDFAHSVIHLVSEPKKAKPAFWKKRKPTPE</sequence>
<organism evidence="1 2">
    <name type="scientific">Fimbriimonas ginsengisoli Gsoil 348</name>
    <dbReference type="NCBI Taxonomy" id="661478"/>
    <lineage>
        <taxon>Bacteria</taxon>
        <taxon>Bacillati</taxon>
        <taxon>Armatimonadota</taxon>
        <taxon>Fimbriimonadia</taxon>
        <taxon>Fimbriimonadales</taxon>
        <taxon>Fimbriimonadaceae</taxon>
        <taxon>Fimbriimonas</taxon>
    </lineage>
</organism>
<keyword evidence="2" id="KW-1185">Reference proteome</keyword>
<accession>A0A068NN79</accession>
<dbReference type="KEGG" id="fgi:OP10G_1640"/>
<dbReference type="RefSeq" id="WP_038472805.1">
    <property type="nucleotide sequence ID" value="NZ_CP007139.1"/>
</dbReference>
<evidence type="ECO:0000313" key="2">
    <source>
        <dbReference type="Proteomes" id="UP000027982"/>
    </source>
</evidence>